<dbReference type="RefSeq" id="WP_207607291.1">
    <property type="nucleotide sequence ID" value="NZ_CP071618.1"/>
</dbReference>
<sequence length="307" mass="32930">MASRASAANRRHYEALAASPQAGSDELTNEQIQHRADLHWSSLTAEPGSVDYSEVTVAGRRALWIVPEGSRADQVLFYVHGGGFVGGSIYSHRKLVGHLASAAGTKGLLVSYPMSQTAKFPAQQQHVRDAYQGLLKTGCRAEGIVVGGDSAGVGALFGGLLLAKQSALPMPAAALSISGWVDFTQSGRSYQTNRERDAFFQKPTVDFLASLVLGGLDAREASPLFADLTGMPPTYLQVGEHEALLDDSVRFAEALKAAGVETRIDIFPEMLHSFQMMAGFAPEADDAIARFAGWMRPRLARSVPPER</sequence>
<name>A0ABS7LBW8_9HYPH</name>
<evidence type="ECO:0000256" key="3">
    <source>
        <dbReference type="SAM" id="MobiDB-lite"/>
    </source>
</evidence>
<dbReference type="InterPro" id="IPR029058">
    <property type="entry name" value="AB_hydrolase_fold"/>
</dbReference>
<dbReference type="PROSITE" id="PS01173">
    <property type="entry name" value="LIPASE_GDXG_HIS"/>
    <property type="match status" value="1"/>
</dbReference>
<reference evidence="5 6" key="1">
    <citation type="submission" date="2020-06" db="EMBL/GenBank/DDBJ databases">
        <title>Global-level population genomics: horizontal gene transfer, symbiosis and evolution in Rhizobia.</title>
        <authorList>
            <person name="Gai Y."/>
        </authorList>
    </citation>
    <scope>NUCLEOTIDE SEQUENCE [LARGE SCALE GENOMIC DNA]</scope>
    <source>
        <strain evidence="5 6">PLR6_1b</strain>
    </source>
</reference>
<dbReference type="InterPro" id="IPR050300">
    <property type="entry name" value="GDXG_lipolytic_enzyme"/>
</dbReference>
<dbReference type="PANTHER" id="PTHR48081:SF8">
    <property type="entry name" value="ALPHA_BETA HYDROLASE FOLD-3 DOMAIN-CONTAINING PROTEIN-RELATED"/>
    <property type="match status" value="1"/>
</dbReference>
<keyword evidence="2 5" id="KW-0378">Hydrolase</keyword>
<feature type="region of interest" description="Disordered" evidence="3">
    <location>
        <begin position="1"/>
        <end position="28"/>
    </location>
</feature>
<evidence type="ECO:0000256" key="2">
    <source>
        <dbReference type="ARBA" id="ARBA00022801"/>
    </source>
</evidence>
<dbReference type="InterPro" id="IPR002168">
    <property type="entry name" value="Lipase_GDXG_HIS_AS"/>
</dbReference>
<evidence type="ECO:0000313" key="5">
    <source>
        <dbReference type="EMBL" id="MBY3588759.1"/>
    </source>
</evidence>
<organism evidence="5 6">
    <name type="scientific">Rhizobium bangladeshense</name>
    <dbReference type="NCBI Taxonomy" id="1138189"/>
    <lineage>
        <taxon>Bacteria</taxon>
        <taxon>Pseudomonadati</taxon>
        <taxon>Pseudomonadota</taxon>
        <taxon>Alphaproteobacteria</taxon>
        <taxon>Hyphomicrobiales</taxon>
        <taxon>Rhizobiaceae</taxon>
        <taxon>Rhizobium/Agrobacterium group</taxon>
        <taxon>Rhizobium</taxon>
    </lineage>
</organism>
<keyword evidence="6" id="KW-1185">Reference proteome</keyword>
<dbReference type="InterPro" id="IPR013094">
    <property type="entry name" value="AB_hydrolase_3"/>
</dbReference>
<comment type="caution">
    <text evidence="5">The sequence shown here is derived from an EMBL/GenBank/DDBJ whole genome shotgun (WGS) entry which is preliminary data.</text>
</comment>
<evidence type="ECO:0000313" key="6">
    <source>
        <dbReference type="Proteomes" id="UP000720124"/>
    </source>
</evidence>
<proteinExistence type="inferred from homology"/>
<dbReference type="EMBL" id="JABTXI010000001">
    <property type="protein sequence ID" value="MBY3588759.1"/>
    <property type="molecule type" value="Genomic_DNA"/>
</dbReference>
<accession>A0ABS7LBW8</accession>
<feature type="domain" description="Alpha/beta hydrolase fold-3" evidence="4">
    <location>
        <begin position="76"/>
        <end position="275"/>
    </location>
</feature>
<dbReference type="PANTHER" id="PTHR48081">
    <property type="entry name" value="AB HYDROLASE SUPERFAMILY PROTEIN C4A8.06C"/>
    <property type="match status" value="1"/>
</dbReference>
<evidence type="ECO:0000259" key="4">
    <source>
        <dbReference type="Pfam" id="PF07859"/>
    </source>
</evidence>
<protein>
    <submittedName>
        <fullName evidence="5">Alpha/beta hydrolase</fullName>
    </submittedName>
</protein>
<dbReference type="Proteomes" id="UP000720124">
    <property type="component" value="Unassembled WGS sequence"/>
</dbReference>
<dbReference type="Pfam" id="PF07859">
    <property type="entry name" value="Abhydrolase_3"/>
    <property type="match status" value="1"/>
</dbReference>
<evidence type="ECO:0000256" key="1">
    <source>
        <dbReference type="ARBA" id="ARBA00010515"/>
    </source>
</evidence>
<comment type="similarity">
    <text evidence="1">Belongs to the 'GDXG' lipolytic enzyme family.</text>
</comment>
<dbReference type="SUPFAM" id="SSF53474">
    <property type="entry name" value="alpha/beta-Hydrolases"/>
    <property type="match status" value="1"/>
</dbReference>
<dbReference type="GO" id="GO:0016787">
    <property type="term" value="F:hydrolase activity"/>
    <property type="evidence" value="ECO:0007669"/>
    <property type="project" value="UniProtKB-KW"/>
</dbReference>
<dbReference type="Gene3D" id="3.40.50.1820">
    <property type="entry name" value="alpha/beta hydrolase"/>
    <property type="match status" value="1"/>
</dbReference>
<gene>
    <name evidence="5" type="ORF">HJA87_02460</name>
</gene>